<reference evidence="1" key="1">
    <citation type="journal article" date="2011" name="ISME J.">
        <title>The endosymbionts of the deep-sea tubeworms Riftia pachyptila and Tevnia jerichonana share an identical physiology as revealed by proteogenomic analyses.</title>
        <authorList>
            <person name="Gardebrecht A."/>
            <person name="Markert S."/>
            <person name="Felbeck H."/>
            <person name="Thuermer A."/>
            <person name="Albrecht D."/>
            <person name="Wollherr A."/>
            <person name="Kabisch J."/>
            <person name="Lehmann R."/>
            <person name="Daniel R."/>
            <person name="Liesegang H."/>
            <person name="Hecker M."/>
            <person name="Sievert S.M."/>
            <person name="Schweder T."/>
        </authorList>
    </citation>
    <scope>NUCLEOTIDE SEQUENCE [LARGE SCALE GENOMIC DNA]</scope>
</reference>
<sequence>MIFCPFGSISFPPRTSPWNGKPHLAIGIGFIDHDLCPICVGIFFGLWYQIIEDKKPIAAGDWLIEKNACVWLLSQRRRDTTASAAGLLRHAHTNPSWDLRSLQWAPEPLSVALVAPSAIAAGEAIQAIL</sequence>
<keyword evidence="2" id="KW-1185">Reference proteome</keyword>
<name>G2DGT7_9GAMM</name>
<proteinExistence type="predicted"/>
<evidence type="ECO:0000313" key="2">
    <source>
        <dbReference type="Proteomes" id="UP000004491"/>
    </source>
</evidence>
<evidence type="ECO:0000313" key="1">
    <source>
        <dbReference type="EMBL" id="EGV50157.1"/>
    </source>
</evidence>
<protein>
    <submittedName>
        <fullName evidence="1">Uncharacterized protein</fullName>
    </submittedName>
</protein>
<dbReference type="AlphaFoldDB" id="G2DGT7"/>
<dbReference type="Proteomes" id="UP000004491">
    <property type="component" value="Unassembled WGS sequence"/>
</dbReference>
<comment type="caution">
    <text evidence="1">The sequence shown here is derived from an EMBL/GenBank/DDBJ whole genome shotgun (WGS) entry which is preliminary data.</text>
</comment>
<gene>
    <name evidence="1" type="ORF">Rifp1Sym_dx00020</name>
</gene>
<organism evidence="1 2">
    <name type="scientific">endosymbiont of Riftia pachyptila</name>
    <name type="common">vent Ph05</name>
    <dbReference type="NCBI Taxonomy" id="1048808"/>
    <lineage>
        <taxon>Bacteria</taxon>
        <taxon>Pseudomonadati</taxon>
        <taxon>Pseudomonadota</taxon>
        <taxon>Gammaproteobacteria</taxon>
        <taxon>sulfur-oxidizing symbionts</taxon>
    </lineage>
</organism>
<dbReference type="EMBL" id="AFOC01000103">
    <property type="protein sequence ID" value="EGV50157.1"/>
    <property type="molecule type" value="Genomic_DNA"/>
</dbReference>
<accession>G2DGT7</accession>